<evidence type="ECO:0000256" key="9">
    <source>
        <dbReference type="ARBA" id="ARBA00022792"/>
    </source>
</evidence>
<dbReference type="InterPro" id="IPR001750">
    <property type="entry name" value="ND/Mrp_TM"/>
</dbReference>
<proteinExistence type="inferred from homology"/>
<dbReference type="PANTHER" id="PTHR46552:SF1">
    <property type="entry name" value="NADH-UBIQUINONE OXIDOREDUCTASE CHAIN 2"/>
    <property type="match status" value="1"/>
</dbReference>
<keyword evidence="6" id="KW-0813">Transport</keyword>
<feature type="transmembrane region" description="Helical" evidence="18">
    <location>
        <begin position="110"/>
        <end position="132"/>
    </location>
</feature>
<dbReference type="GO" id="GO:0006120">
    <property type="term" value="P:mitochondrial electron transport, NADH to ubiquinone"/>
    <property type="evidence" value="ECO:0007669"/>
    <property type="project" value="InterPro"/>
</dbReference>
<sequence length="327" mass="37477">MLFTSTLTLGTLISISSQSWLGMWMGLEINLLSMIPLINHSNNMMASEASIKYFIVQALASTILLFSIILLVNKTTAEHLSYSILFNTALLTKMGAAPFHFWFPEVIEGLTWMNSLILLTWQKIAPMIIIMYNNTPMLFMFIIVSCMMISGVMGINQMSLRKILAYSSINHIGWMIAALMFSENIWMYYFSVYTIITMNIILIISQINVYSLNQLYMSMSENHMLKMFFILNFMSLGGLPPFLGFFPKWITIQTMSINSTLLIALVMIIMTLMTLFFYMRITFSTILLSSQMNKIYFPNNKQLSTTLVFNFISIMGLIMCTVAFNIM</sequence>
<keyword evidence="10 18" id="KW-1278">Translocase</keyword>
<evidence type="ECO:0000256" key="1">
    <source>
        <dbReference type="ARBA" id="ARBA00003257"/>
    </source>
</evidence>
<keyword evidence="13 18" id="KW-0520">NAD</keyword>
<gene>
    <name evidence="20" type="primary">nad2</name>
</gene>
<evidence type="ECO:0000256" key="7">
    <source>
        <dbReference type="ARBA" id="ARBA00022660"/>
    </source>
</evidence>
<evidence type="ECO:0000256" key="2">
    <source>
        <dbReference type="ARBA" id="ARBA00004448"/>
    </source>
</evidence>
<keyword evidence="8 18" id="KW-0812">Transmembrane</keyword>
<feature type="transmembrane region" description="Helical" evidence="18">
    <location>
        <begin position="228"/>
        <end position="250"/>
    </location>
</feature>
<dbReference type="InterPro" id="IPR050175">
    <property type="entry name" value="Complex_I_Subunit_2"/>
</dbReference>
<feature type="transmembrane region" description="Helical" evidence="18">
    <location>
        <begin position="51"/>
        <end position="72"/>
    </location>
</feature>
<comment type="subcellular location">
    <subcellularLocation>
        <location evidence="2 18">Mitochondrion inner membrane</location>
        <topology evidence="2 18">Multi-pass membrane protein</topology>
    </subcellularLocation>
</comment>
<evidence type="ECO:0000256" key="3">
    <source>
        <dbReference type="ARBA" id="ARBA00007012"/>
    </source>
</evidence>
<feature type="transmembrane region" description="Helical" evidence="18">
    <location>
        <begin position="138"/>
        <end position="156"/>
    </location>
</feature>
<protein>
    <recommendedName>
        <fullName evidence="5 18">NADH-ubiquinone oxidoreductase chain 2</fullName>
        <ecNumber evidence="4 18">7.1.1.2</ecNumber>
    </recommendedName>
</protein>
<dbReference type="GO" id="GO:0008137">
    <property type="term" value="F:NADH dehydrogenase (ubiquinone) activity"/>
    <property type="evidence" value="ECO:0007669"/>
    <property type="project" value="UniProtKB-EC"/>
</dbReference>
<keyword evidence="9 18" id="KW-0999">Mitochondrion inner membrane</keyword>
<feature type="domain" description="NADH:quinone oxidoreductase/Mrp antiporter transmembrane" evidence="19">
    <location>
        <begin position="17"/>
        <end position="274"/>
    </location>
</feature>
<geneLocation type="mitochondrion" evidence="20"/>
<keyword evidence="7 18" id="KW-0679">Respiratory chain</keyword>
<evidence type="ECO:0000256" key="6">
    <source>
        <dbReference type="ARBA" id="ARBA00022448"/>
    </source>
</evidence>
<feature type="transmembrane region" description="Helical" evidence="18">
    <location>
        <begin position="84"/>
        <end position="103"/>
    </location>
</feature>
<feature type="transmembrane region" description="Helical" evidence="18">
    <location>
        <begin position="20"/>
        <end position="39"/>
    </location>
</feature>
<evidence type="ECO:0000256" key="14">
    <source>
        <dbReference type="ARBA" id="ARBA00023075"/>
    </source>
</evidence>
<comment type="function">
    <text evidence="18">Core subunit of the mitochondrial membrane respiratory chain NADH dehydrogenase (Complex I) which catalyzes electron transfer from NADH through the respiratory chain, using ubiquinone as an electron acceptor. Essential for the catalytic activity and assembly of complex I.</text>
</comment>
<dbReference type="Pfam" id="PF00361">
    <property type="entry name" value="Proton_antipo_M"/>
    <property type="match status" value="1"/>
</dbReference>
<comment type="function">
    <text evidence="1">Core subunit of the mitochondrial membrane respiratory chain NADH dehydrogenase (Complex I) that is believed to belong to the minimal assembly required for catalysis. Complex I functions in the transfer of electrons from NADH to the respiratory chain. The immediate electron acceptor for the enzyme is believed to be ubiquinone.</text>
</comment>
<evidence type="ECO:0000256" key="12">
    <source>
        <dbReference type="ARBA" id="ARBA00022989"/>
    </source>
</evidence>
<accession>A0A191ZR59</accession>
<evidence type="ECO:0000256" key="4">
    <source>
        <dbReference type="ARBA" id="ARBA00012944"/>
    </source>
</evidence>
<evidence type="ECO:0000259" key="19">
    <source>
        <dbReference type="Pfam" id="PF00361"/>
    </source>
</evidence>
<keyword evidence="15 18" id="KW-0496">Mitochondrion</keyword>
<feature type="transmembrane region" description="Helical" evidence="18">
    <location>
        <begin position="303"/>
        <end position="326"/>
    </location>
</feature>
<evidence type="ECO:0000256" key="15">
    <source>
        <dbReference type="ARBA" id="ARBA00023128"/>
    </source>
</evidence>
<feature type="transmembrane region" description="Helical" evidence="18">
    <location>
        <begin position="262"/>
        <end position="283"/>
    </location>
</feature>
<keyword evidence="14 18" id="KW-0830">Ubiquinone</keyword>
<comment type="catalytic activity">
    <reaction evidence="17 18">
        <text>a ubiquinone + NADH + 5 H(+)(in) = a ubiquinol + NAD(+) + 4 H(+)(out)</text>
        <dbReference type="Rhea" id="RHEA:29091"/>
        <dbReference type="Rhea" id="RHEA-COMP:9565"/>
        <dbReference type="Rhea" id="RHEA-COMP:9566"/>
        <dbReference type="ChEBI" id="CHEBI:15378"/>
        <dbReference type="ChEBI" id="CHEBI:16389"/>
        <dbReference type="ChEBI" id="CHEBI:17976"/>
        <dbReference type="ChEBI" id="CHEBI:57540"/>
        <dbReference type="ChEBI" id="CHEBI:57945"/>
        <dbReference type="EC" id="7.1.1.2"/>
    </reaction>
</comment>
<dbReference type="EC" id="7.1.1.2" evidence="4 18"/>
<evidence type="ECO:0000256" key="8">
    <source>
        <dbReference type="ARBA" id="ARBA00022692"/>
    </source>
</evidence>
<keyword evidence="11 18" id="KW-0249">Electron transport</keyword>
<keyword evidence="12 18" id="KW-1133">Transmembrane helix</keyword>
<evidence type="ECO:0000256" key="18">
    <source>
        <dbReference type="RuleBase" id="RU003403"/>
    </source>
</evidence>
<keyword evidence="16 18" id="KW-0472">Membrane</keyword>
<evidence type="ECO:0000256" key="13">
    <source>
        <dbReference type="ARBA" id="ARBA00023027"/>
    </source>
</evidence>
<feature type="transmembrane region" description="Helical" evidence="18">
    <location>
        <begin position="187"/>
        <end position="207"/>
    </location>
</feature>
<evidence type="ECO:0000256" key="16">
    <source>
        <dbReference type="ARBA" id="ARBA00023136"/>
    </source>
</evidence>
<comment type="similarity">
    <text evidence="3 18">Belongs to the complex I subunit 2 family.</text>
</comment>
<evidence type="ECO:0000256" key="10">
    <source>
        <dbReference type="ARBA" id="ARBA00022967"/>
    </source>
</evidence>
<evidence type="ECO:0000256" key="11">
    <source>
        <dbReference type="ARBA" id="ARBA00022982"/>
    </source>
</evidence>
<dbReference type="PRINTS" id="PR01436">
    <property type="entry name" value="NADHDHGNASE2"/>
</dbReference>
<dbReference type="InterPro" id="IPR003917">
    <property type="entry name" value="NADH_UbQ_OxRdtase_chain2"/>
</dbReference>
<organism evidence="20">
    <name type="scientific">Berosus affinis</name>
    <dbReference type="NCBI Taxonomy" id="877818"/>
    <lineage>
        <taxon>Eukaryota</taxon>
        <taxon>Metazoa</taxon>
        <taxon>Ecdysozoa</taxon>
        <taxon>Arthropoda</taxon>
        <taxon>Hexapoda</taxon>
        <taxon>Insecta</taxon>
        <taxon>Pterygota</taxon>
        <taxon>Neoptera</taxon>
        <taxon>Endopterygota</taxon>
        <taxon>Coleoptera</taxon>
        <taxon>Polyphaga</taxon>
        <taxon>Staphyliniformia</taxon>
        <taxon>Hydrophilidae</taxon>
        <taxon>Hydrophilinae</taxon>
        <taxon>Berosus</taxon>
    </lineage>
</organism>
<name>A0A191ZR59_9COLE</name>
<evidence type="ECO:0000313" key="20">
    <source>
        <dbReference type="EMBL" id="ANJ70342.1"/>
    </source>
</evidence>
<dbReference type="EMBL" id="KT876883">
    <property type="protein sequence ID" value="ANJ70342.1"/>
    <property type="molecule type" value="Genomic_DNA"/>
</dbReference>
<dbReference type="PANTHER" id="PTHR46552">
    <property type="entry name" value="NADH-UBIQUINONE OXIDOREDUCTASE CHAIN 2"/>
    <property type="match status" value="1"/>
</dbReference>
<evidence type="ECO:0000256" key="5">
    <source>
        <dbReference type="ARBA" id="ARBA00021008"/>
    </source>
</evidence>
<dbReference type="AlphaFoldDB" id="A0A191ZR59"/>
<dbReference type="GO" id="GO:0005743">
    <property type="term" value="C:mitochondrial inner membrane"/>
    <property type="evidence" value="ECO:0007669"/>
    <property type="project" value="UniProtKB-SubCell"/>
</dbReference>
<reference evidence="20" key="1">
    <citation type="journal article" date="2016" name="Mol. Ecol. Resour.">
        <title>Lessons from genome skimming of arthropod-preserving ethanol.</title>
        <authorList>
            <person name="Linard B."/>
            <person name="Arribas P."/>
            <person name="Andujar C."/>
            <person name="Crampton-Platt A."/>
            <person name="Vogler A.P."/>
        </authorList>
    </citation>
    <scope>NUCLEOTIDE SEQUENCE</scope>
</reference>
<evidence type="ECO:0000256" key="17">
    <source>
        <dbReference type="ARBA" id="ARBA00049551"/>
    </source>
</evidence>